<keyword evidence="1" id="KW-0812">Transmembrane</keyword>
<reference evidence="2 3" key="1">
    <citation type="journal article" date="2015" name="Genome Announc.">
        <title>Complete Genome Sequence of Polypropylene Glycol- and Polyethylene Glycol-Degrading Sphingopyxis macrogoltabida Strain EY-1.</title>
        <authorList>
            <person name="Ohtsubo Y."/>
            <person name="Nagata Y."/>
            <person name="Numata M."/>
            <person name="Tsuchikane K."/>
            <person name="Hosoyama A."/>
            <person name="Yamazoe A."/>
            <person name="Tsuda M."/>
            <person name="Fujita N."/>
            <person name="Kawai F."/>
        </authorList>
    </citation>
    <scope>NUCLEOTIDE SEQUENCE [LARGE SCALE GENOMIC DNA]</scope>
    <source>
        <strain evidence="2 3">EY-1</strain>
        <plasmid evidence="2">4</plasmid>
    </source>
</reference>
<gene>
    <name evidence="2" type="ORF">AN936_26120</name>
</gene>
<keyword evidence="2" id="KW-0614">Plasmid</keyword>
<geneLocation type="plasmid" evidence="2 3">
    <name>4</name>
</geneLocation>
<keyword evidence="1" id="KW-0472">Membrane</keyword>
<dbReference type="AlphaFoldDB" id="A0A0N7GTE9"/>
<dbReference type="InterPro" id="IPR046121">
    <property type="entry name" value="DUF6118"/>
</dbReference>
<dbReference type="EMBL" id="CP012704">
    <property type="protein sequence ID" value="ALH83323.1"/>
    <property type="molecule type" value="Genomic_DNA"/>
</dbReference>
<dbReference type="Pfam" id="PF19613">
    <property type="entry name" value="DUF6118"/>
    <property type="match status" value="1"/>
</dbReference>
<keyword evidence="1" id="KW-1133">Transmembrane helix</keyword>
<dbReference type="Proteomes" id="UP000058074">
    <property type="component" value="Plasmid 4"/>
</dbReference>
<feature type="transmembrane region" description="Helical" evidence="1">
    <location>
        <begin position="134"/>
        <end position="161"/>
    </location>
</feature>
<sequence>MREGDRMSEDEHEPETAQEAFARVEGELALLRRAVERMAVERAELPEQPDYSETLAGMVQKIDATLQRADALVAAARDGATPRHVVDRIVAAGADARAEDRRTIATAAAELKDAIRVLQGVTASARRGDEQNRWLMWTAIGGVVLGMVLWAAFAGVVARAVPASWQWPEKMAARPLNMPMWEGGQRMMQAASPSAFAALAAGDRIVAANREALEACRKRADRESQAVRCTVSVAPREPQ</sequence>
<dbReference type="PATRIC" id="fig|33050.5.peg.4990"/>
<accession>A0A0N7GTE9</accession>
<evidence type="ECO:0000313" key="2">
    <source>
        <dbReference type="EMBL" id="ALH83323.1"/>
    </source>
</evidence>
<organism evidence="2 3">
    <name type="scientific">Sphingopyxis macrogoltabida</name>
    <name type="common">Sphingomonas macrogoltabidus</name>
    <dbReference type="NCBI Taxonomy" id="33050"/>
    <lineage>
        <taxon>Bacteria</taxon>
        <taxon>Pseudomonadati</taxon>
        <taxon>Pseudomonadota</taxon>
        <taxon>Alphaproteobacteria</taxon>
        <taxon>Sphingomonadales</taxon>
        <taxon>Sphingomonadaceae</taxon>
        <taxon>Sphingopyxis</taxon>
    </lineage>
</organism>
<dbReference type="KEGG" id="smag:AN936_26120"/>
<evidence type="ECO:0000256" key="1">
    <source>
        <dbReference type="SAM" id="Phobius"/>
    </source>
</evidence>
<proteinExistence type="predicted"/>
<protein>
    <submittedName>
        <fullName evidence="2">Uncharacterized protein</fullName>
    </submittedName>
</protein>
<name>A0A0N7GTE9_SPHMC</name>
<evidence type="ECO:0000313" key="3">
    <source>
        <dbReference type="Proteomes" id="UP000058074"/>
    </source>
</evidence>